<reference evidence="1 2" key="1">
    <citation type="journal article" date="2018" name="Sci. Rep.">
        <title>Genomic signatures of local adaptation to the degree of environmental predictability in rotifers.</title>
        <authorList>
            <person name="Franch-Gras L."/>
            <person name="Hahn C."/>
            <person name="Garcia-Roger E.M."/>
            <person name="Carmona M.J."/>
            <person name="Serra M."/>
            <person name="Gomez A."/>
        </authorList>
    </citation>
    <scope>NUCLEOTIDE SEQUENCE [LARGE SCALE GENOMIC DNA]</scope>
    <source>
        <strain evidence="1">HYR1</strain>
    </source>
</reference>
<organism evidence="1 2">
    <name type="scientific">Brachionus plicatilis</name>
    <name type="common">Marine rotifer</name>
    <name type="synonym">Brachionus muelleri</name>
    <dbReference type="NCBI Taxonomy" id="10195"/>
    <lineage>
        <taxon>Eukaryota</taxon>
        <taxon>Metazoa</taxon>
        <taxon>Spiralia</taxon>
        <taxon>Gnathifera</taxon>
        <taxon>Rotifera</taxon>
        <taxon>Eurotatoria</taxon>
        <taxon>Monogononta</taxon>
        <taxon>Pseudotrocha</taxon>
        <taxon>Ploima</taxon>
        <taxon>Brachionidae</taxon>
        <taxon>Brachionus</taxon>
    </lineage>
</organism>
<dbReference type="AlphaFoldDB" id="A0A3M7PIY1"/>
<dbReference type="Proteomes" id="UP000276133">
    <property type="component" value="Unassembled WGS sequence"/>
</dbReference>
<sequence length="64" mass="7184">MDLKRIELPDLASTFISQLFWSHGQAAIANCTCHTIATTKYALISLVLKKKIQLLIKPSLDQEN</sequence>
<comment type="caution">
    <text evidence="1">The sequence shown here is derived from an EMBL/GenBank/DDBJ whole genome shotgun (WGS) entry which is preliminary data.</text>
</comment>
<gene>
    <name evidence="1" type="ORF">BpHYR1_046953</name>
</gene>
<name>A0A3M7PIY1_BRAPC</name>
<keyword evidence="2" id="KW-1185">Reference proteome</keyword>
<evidence type="ECO:0000313" key="1">
    <source>
        <dbReference type="EMBL" id="RMZ99019.1"/>
    </source>
</evidence>
<evidence type="ECO:0000313" key="2">
    <source>
        <dbReference type="Proteomes" id="UP000276133"/>
    </source>
</evidence>
<proteinExistence type="predicted"/>
<accession>A0A3M7PIY1</accession>
<protein>
    <submittedName>
        <fullName evidence="1">Uncharacterized protein</fullName>
    </submittedName>
</protein>
<dbReference type="EMBL" id="REGN01010441">
    <property type="protein sequence ID" value="RMZ99019.1"/>
    <property type="molecule type" value="Genomic_DNA"/>
</dbReference>